<evidence type="ECO:0000313" key="13">
    <source>
        <dbReference type="EMBL" id="KTD37383.1"/>
    </source>
</evidence>
<keyword evidence="4 11" id="KW-0285">Flavoprotein</keyword>
<evidence type="ECO:0000256" key="10">
    <source>
        <dbReference type="ARBA" id="ARBA00048540"/>
    </source>
</evidence>
<keyword evidence="14" id="KW-0449">Lipoprotein</keyword>
<evidence type="ECO:0000256" key="6">
    <source>
        <dbReference type="ARBA" id="ARBA00022723"/>
    </source>
</evidence>
<dbReference type="Pfam" id="PF02424">
    <property type="entry name" value="ApbE"/>
    <property type="match status" value="1"/>
</dbReference>
<keyword evidence="8 11" id="KW-0460">Magnesium</keyword>
<dbReference type="STRING" id="39962.Lmor_0575"/>
<comment type="similarity">
    <text evidence="1 11">Belongs to the ApbE family.</text>
</comment>
<keyword evidence="5 11" id="KW-0808">Transferase</keyword>
<proteinExistence type="inferred from homology"/>
<dbReference type="PIRSF" id="PIRSF006268">
    <property type="entry name" value="ApbE"/>
    <property type="match status" value="1"/>
</dbReference>
<dbReference type="SUPFAM" id="SSF143631">
    <property type="entry name" value="ApbE-like"/>
    <property type="match status" value="1"/>
</dbReference>
<evidence type="ECO:0000313" key="15">
    <source>
        <dbReference type="Proteomes" id="UP000054985"/>
    </source>
</evidence>
<dbReference type="AlphaFoldDB" id="A0A378K1L0"/>
<evidence type="ECO:0000256" key="5">
    <source>
        <dbReference type="ARBA" id="ARBA00022679"/>
    </source>
</evidence>
<dbReference type="EMBL" id="LNYN01000013">
    <property type="protein sequence ID" value="KTD37383.1"/>
    <property type="molecule type" value="Genomic_DNA"/>
</dbReference>
<comment type="cofactor">
    <cofactor evidence="12">
        <name>Mg(2+)</name>
        <dbReference type="ChEBI" id="CHEBI:18420"/>
    </cofactor>
    <cofactor evidence="12">
        <name>Mn(2+)</name>
        <dbReference type="ChEBI" id="CHEBI:29035"/>
    </cofactor>
    <text evidence="12">Magnesium. Can also use manganese.</text>
</comment>
<reference evidence="14 16" key="2">
    <citation type="submission" date="2018-06" db="EMBL/GenBank/DDBJ databases">
        <authorList>
            <consortium name="Pathogen Informatics"/>
            <person name="Doyle S."/>
        </authorList>
    </citation>
    <scope>NUCLEOTIDE SEQUENCE [LARGE SCALE GENOMIC DNA]</scope>
    <source>
        <strain evidence="14 16">NCTC12239</strain>
    </source>
</reference>
<dbReference type="PANTHER" id="PTHR30040">
    <property type="entry name" value="THIAMINE BIOSYNTHESIS LIPOPROTEIN APBE"/>
    <property type="match status" value="1"/>
</dbReference>
<dbReference type="InterPro" id="IPR024932">
    <property type="entry name" value="ApbE"/>
</dbReference>
<feature type="binding site" evidence="12">
    <location>
        <position position="293"/>
    </location>
    <ligand>
        <name>Mg(2+)</name>
        <dbReference type="ChEBI" id="CHEBI:18420"/>
    </ligand>
</feature>
<feature type="binding site" evidence="12">
    <location>
        <position position="176"/>
    </location>
    <ligand>
        <name>Mg(2+)</name>
        <dbReference type="ChEBI" id="CHEBI:18420"/>
    </ligand>
</feature>
<comment type="catalytic activity">
    <reaction evidence="10 11">
        <text>L-threonyl-[protein] + FAD = FMN-L-threonyl-[protein] + AMP + H(+)</text>
        <dbReference type="Rhea" id="RHEA:36847"/>
        <dbReference type="Rhea" id="RHEA-COMP:11060"/>
        <dbReference type="Rhea" id="RHEA-COMP:11061"/>
        <dbReference type="ChEBI" id="CHEBI:15378"/>
        <dbReference type="ChEBI" id="CHEBI:30013"/>
        <dbReference type="ChEBI" id="CHEBI:57692"/>
        <dbReference type="ChEBI" id="CHEBI:74257"/>
        <dbReference type="ChEBI" id="CHEBI:456215"/>
        <dbReference type="EC" id="2.7.1.180"/>
    </reaction>
</comment>
<keyword evidence="6 11" id="KW-0479">Metal-binding</keyword>
<dbReference type="Proteomes" id="UP000054985">
    <property type="component" value="Unassembled WGS sequence"/>
</dbReference>
<evidence type="ECO:0000256" key="1">
    <source>
        <dbReference type="ARBA" id="ARBA00008282"/>
    </source>
</evidence>
<keyword evidence="7 11" id="KW-0274">FAD</keyword>
<evidence type="ECO:0000256" key="3">
    <source>
        <dbReference type="ARBA" id="ARBA00016337"/>
    </source>
</evidence>
<evidence type="ECO:0000313" key="16">
    <source>
        <dbReference type="Proteomes" id="UP000254040"/>
    </source>
</evidence>
<protein>
    <recommendedName>
        <fullName evidence="3 11">FAD:protein FMN transferase</fullName>
        <ecNumber evidence="2 11">2.7.1.180</ecNumber>
    </recommendedName>
    <alternativeName>
        <fullName evidence="9 11">Flavin transferase</fullName>
    </alternativeName>
</protein>
<keyword evidence="15" id="KW-1185">Reference proteome</keyword>
<evidence type="ECO:0000256" key="8">
    <source>
        <dbReference type="ARBA" id="ARBA00022842"/>
    </source>
</evidence>
<dbReference type="EC" id="2.7.1.180" evidence="2 11"/>
<dbReference type="Gene3D" id="3.10.520.10">
    <property type="entry name" value="ApbE-like domains"/>
    <property type="match status" value="1"/>
</dbReference>
<dbReference type="PANTHER" id="PTHR30040:SF2">
    <property type="entry name" value="FAD:PROTEIN FMN TRANSFERASE"/>
    <property type="match status" value="1"/>
</dbReference>
<accession>A0A378K1L0</accession>
<evidence type="ECO:0000256" key="7">
    <source>
        <dbReference type="ARBA" id="ARBA00022827"/>
    </source>
</evidence>
<evidence type="ECO:0000256" key="11">
    <source>
        <dbReference type="PIRNR" id="PIRNR006268"/>
    </source>
</evidence>
<dbReference type="GO" id="GO:0046872">
    <property type="term" value="F:metal ion binding"/>
    <property type="evidence" value="ECO:0007669"/>
    <property type="project" value="UniProtKB-UniRule"/>
</dbReference>
<evidence type="ECO:0000256" key="2">
    <source>
        <dbReference type="ARBA" id="ARBA00011955"/>
    </source>
</evidence>
<dbReference type="Proteomes" id="UP000254040">
    <property type="component" value="Unassembled WGS sequence"/>
</dbReference>
<evidence type="ECO:0000256" key="9">
    <source>
        <dbReference type="ARBA" id="ARBA00031306"/>
    </source>
</evidence>
<organism evidence="14 16">
    <name type="scientific">Legionella moravica</name>
    <dbReference type="NCBI Taxonomy" id="39962"/>
    <lineage>
        <taxon>Bacteria</taxon>
        <taxon>Pseudomonadati</taxon>
        <taxon>Pseudomonadota</taxon>
        <taxon>Gammaproteobacteria</taxon>
        <taxon>Legionellales</taxon>
        <taxon>Legionellaceae</taxon>
        <taxon>Legionella</taxon>
    </lineage>
</organism>
<dbReference type="EMBL" id="UGOG01000001">
    <property type="protein sequence ID" value="STX63139.1"/>
    <property type="molecule type" value="Genomic_DNA"/>
</dbReference>
<reference evidence="13 15" key="1">
    <citation type="submission" date="2015-11" db="EMBL/GenBank/DDBJ databases">
        <title>Genomic analysis of 38 Legionella species identifies large and diverse effector repertoires.</title>
        <authorList>
            <person name="Burstein D."/>
            <person name="Amaro F."/>
            <person name="Zusman T."/>
            <person name="Lifshitz Z."/>
            <person name="Cohen O."/>
            <person name="Gilbert J.A."/>
            <person name="Pupko T."/>
            <person name="Shuman H.A."/>
            <person name="Segal G."/>
        </authorList>
    </citation>
    <scope>NUCLEOTIDE SEQUENCE [LARGE SCALE GENOMIC DNA]</scope>
    <source>
        <strain evidence="13 15">ATCC 43877</strain>
    </source>
</reference>
<dbReference type="GO" id="GO:0016740">
    <property type="term" value="F:transferase activity"/>
    <property type="evidence" value="ECO:0007669"/>
    <property type="project" value="UniProtKB-UniRule"/>
</dbReference>
<sequence>MNPPEVVSVWEVGVAVVAKSSAVRKLKPLAVRFVSMGSPCEVRLISKNKEHVNKVLKLAVQEVNRLNDKYSRYKADSVISRINQSAGSDRLLTLDEETSAILNYADVCFHESDGLFDITSGVLRKAWNFKTGNITTKAPSQTLLDELLDLVGWQKVYRQGQQFALPQKNMEIDFGGIVKEYAADAVASLCQQQGIYSGLVDLGGDIRIIGPYPDDDYWSIHIQNPQKTGASLRELQVKQGGIATSGVYERFIELDGKRYSHLLNPKTGWPVEDCPISLTVLAPQCIIAGSITTMAMLKGKECAKWLHEYIELPYWCYLSNGELLTNSK</sequence>
<evidence type="ECO:0000256" key="4">
    <source>
        <dbReference type="ARBA" id="ARBA00022630"/>
    </source>
</evidence>
<evidence type="ECO:0000313" key="14">
    <source>
        <dbReference type="EMBL" id="STX63139.1"/>
    </source>
</evidence>
<dbReference type="InterPro" id="IPR003374">
    <property type="entry name" value="ApbE-like_sf"/>
</dbReference>
<gene>
    <name evidence="14" type="primary">apbE</name>
    <name evidence="13" type="ORF">Lmor_0575</name>
    <name evidence="14" type="ORF">NCTC12239_02081</name>
</gene>
<name>A0A378K1L0_9GAMM</name>
<evidence type="ECO:0000256" key="12">
    <source>
        <dbReference type="PIRSR" id="PIRSR006268-2"/>
    </source>
</evidence>